<dbReference type="InterPro" id="IPR036396">
    <property type="entry name" value="Cyt_P450_sf"/>
</dbReference>
<dbReference type="InterPro" id="IPR017972">
    <property type="entry name" value="Cyt_P450_CS"/>
</dbReference>
<dbReference type="PANTHER" id="PTHR24305:SF166">
    <property type="entry name" value="CYTOCHROME P450 12A4, MITOCHONDRIAL-RELATED"/>
    <property type="match status" value="1"/>
</dbReference>
<organism evidence="8 9">
    <name type="scientific">Bombardia bombarda</name>
    <dbReference type="NCBI Taxonomy" id="252184"/>
    <lineage>
        <taxon>Eukaryota</taxon>
        <taxon>Fungi</taxon>
        <taxon>Dikarya</taxon>
        <taxon>Ascomycota</taxon>
        <taxon>Pezizomycotina</taxon>
        <taxon>Sordariomycetes</taxon>
        <taxon>Sordariomycetidae</taxon>
        <taxon>Sordariales</taxon>
        <taxon>Lasiosphaeriaceae</taxon>
        <taxon>Bombardia</taxon>
    </lineage>
</organism>
<evidence type="ECO:0000256" key="1">
    <source>
        <dbReference type="ARBA" id="ARBA00001971"/>
    </source>
</evidence>
<gene>
    <name evidence="8" type="ORF">B0T17DRAFT_502190</name>
</gene>
<evidence type="ECO:0000256" key="7">
    <source>
        <dbReference type="RuleBase" id="RU000461"/>
    </source>
</evidence>
<accession>A0AA39XIB2</accession>
<keyword evidence="7" id="KW-0503">Monooxygenase</keyword>
<evidence type="ECO:0000256" key="5">
    <source>
        <dbReference type="ARBA" id="ARBA00023004"/>
    </source>
</evidence>
<evidence type="ECO:0000256" key="3">
    <source>
        <dbReference type="ARBA" id="ARBA00022617"/>
    </source>
</evidence>
<keyword evidence="5 6" id="KW-0408">Iron</keyword>
<evidence type="ECO:0000313" key="9">
    <source>
        <dbReference type="Proteomes" id="UP001174934"/>
    </source>
</evidence>
<keyword evidence="4 6" id="KW-0479">Metal-binding</keyword>
<dbReference type="Proteomes" id="UP001174934">
    <property type="component" value="Unassembled WGS sequence"/>
</dbReference>
<keyword evidence="9" id="KW-1185">Reference proteome</keyword>
<dbReference type="PROSITE" id="PS00086">
    <property type="entry name" value="CYTOCHROME_P450"/>
    <property type="match status" value="1"/>
</dbReference>
<reference evidence="8" key="1">
    <citation type="submission" date="2023-06" db="EMBL/GenBank/DDBJ databases">
        <title>Genome-scale phylogeny and comparative genomics of the fungal order Sordariales.</title>
        <authorList>
            <consortium name="Lawrence Berkeley National Laboratory"/>
            <person name="Hensen N."/>
            <person name="Bonometti L."/>
            <person name="Westerberg I."/>
            <person name="Brannstrom I.O."/>
            <person name="Guillou S."/>
            <person name="Cros-Aarteil S."/>
            <person name="Calhoun S."/>
            <person name="Haridas S."/>
            <person name="Kuo A."/>
            <person name="Mondo S."/>
            <person name="Pangilinan J."/>
            <person name="Riley R."/>
            <person name="LaButti K."/>
            <person name="Andreopoulos B."/>
            <person name="Lipzen A."/>
            <person name="Chen C."/>
            <person name="Yanf M."/>
            <person name="Daum C."/>
            <person name="Ng V."/>
            <person name="Clum A."/>
            <person name="Steindorff A."/>
            <person name="Ohm R."/>
            <person name="Martin F."/>
            <person name="Silar P."/>
            <person name="Natvig D."/>
            <person name="Lalanne C."/>
            <person name="Gautier V."/>
            <person name="Ament-velasquez S.L."/>
            <person name="Kruys A."/>
            <person name="Hutchinson M.I."/>
            <person name="Powell A.J."/>
            <person name="Barry K."/>
            <person name="Miller A.N."/>
            <person name="Grigoriev I.V."/>
            <person name="Debuchy R."/>
            <person name="Gladieux P."/>
            <person name="Thoren M.H."/>
            <person name="Johannesson H."/>
        </authorList>
    </citation>
    <scope>NUCLEOTIDE SEQUENCE</scope>
    <source>
        <strain evidence="8">SMH3391-2</strain>
    </source>
</reference>
<dbReference type="GO" id="GO:0004497">
    <property type="term" value="F:monooxygenase activity"/>
    <property type="evidence" value="ECO:0007669"/>
    <property type="project" value="UniProtKB-KW"/>
</dbReference>
<comment type="cofactor">
    <cofactor evidence="1 6">
        <name>heme</name>
        <dbReference type="ChEBI" id="CHEBI:30413"/>
    </cofactor>
</comment>
<keyword evidence="7" id="KW-0560">Oxidoreductase</keyword>
<dbReference type="CDD" id="cd11070">
    <property type="entry name" value="CYP56-like"/>
    <property type="match status" value="1"/>
</dbReference>
<dbReference type="InterPro" id="IPR001128">
    <property type="entry name" value="Cyt_P450"/>
</dbReference>
<name>A0AA39XIB2_9PEZI</name>
<dbReference type="Gene3D" id="1.10.630.10">
    <property type="entry name" value="Cytochrome P450"/>
    <property type="match status" value="1"/>
</dbReference>
<sequence length="533" mass="59201">MMNPVWTFLIAGPLLWVASWAWALYSNYRAAKLSGLPILISPFSPDKLPYLLLKVPLRPILETLLPFPGVVVSIVGWEVRDKYRIHERYGPAFILVSPDKNELWCADPDMTQSILSRRRDFPQLPMTITIMSAFGTNMLTSNGEDWSRQRRIVGPNLNERISEGVWSESMTQAHQMVDYMLRQPGGASAETSDAMRAIAINVLGEVGYGQSKPFAPLKLPRDPNADLTYVEAISLCAELIVVAVFVPKWLMRLSWMPDILKTLATALDKLPGLTSKMLEMRRKEGVHLSAAAGGKMNDDFMSMLVRLSDAGKGGDAAGAAGGKQSLTEDEIGGNLFLFTAAGFDTTANTLTYAMTILAATPEWQAWMQEEIDQVLGKGDDDDARNYVAVYPKLSRCLAVMFETLRLHAPVPHIGRSIPHPTSIEVRGKTHQLPGRSILYINETCMQVLPSIWGADSLEFKPSRWIEPGGELGAEKLVTPERNTFLPWSGGPRVCPGQKMAQVEFVTVMAATFSRCRVEPVAKGARRQRRRRRD</sequence>
<dbReference type="EMBL" id="JAULSR010000001">
    <property type="protein sequence ID" value="KAK0634548.1"/>
    <property type="molecule type" value="Genomic_DNA"/>
</dbReference>
<dbReference type="AlphaFoldDB" id="A0AA39XIB2"/>
<dbReference type="GO" id="GO:0020037">
    <property type="term" value="F:heme binding"/>
    <property type="evidence" value="ECO:0007669"/>
    <property type="project" value="InterPro"/>
</dbReference>
<dbReference type="PRINTS" id="PR00385">
    <property type="entry name" value="P450"/>
</dbReference>
<evidence type="ECO:0000313" key="8">
    <source>
        <dbReference type="EMBL" id="KAK0634548.1"/>
    </source>
</evidence>
<dbReference type="GO" id="GO:0005506">
    <property type="term" value="F:iron ion binding"/>
    <property type="evidence" value="ECO:0007669"/>
    <property type="project" value="InterPro"/>
</dbReference>
<feature type="binding site" description="axial binding residue" evidence="6">
    <location>
        <position position="494"/>
    </location>
    <ligand>
        <name>heme</name>
        <dbReference type="ChEBI" id="CHEBI:30413"/>
    </ligand>
    <ligandPart>
        <name>Fe</name>
        <dbReference type="ChEBI" id="CHEBI:18248"/>
    </ligandPart>
</feature>
<dbReference type="PANTHER" id="PTHR24305">
    <property type="entry name" value="CYTOCHROME P450"/>
    <property type="match status" value="1"/>
</dbReference>
<dbReference type="SUPFAM" id="SSF48264">
    <property type="entry name" value="Cytochrome P450"/>
    <property type="match status" value="1"/>
</dbReference>
<proteinExistence type="inferred from homology"/>
<dbReference type="PRINTS" id="PR00463">
    <property type="entry name" value="EP450I"/>
</dbReference>
<dbReference type="InterPro" id="IPR050121">
    <property type="entry name" value="Cytochrome_P450_monoxygenase"/>
</dbReference>
<evidence type="ECO:0000256" key="2">
    <source>
        <dbReference type="ARBA" id="ARBA00010617"/>
    </source>
</evidence>
<comment type="caution">
    <text evidence="8">The sequence shown here is derived from an EMBL/GenBank/DDBJ whole genome shotgun (WGS) entry which is preliminary data.</text>
</comment>
<keyword evidence="3 6" id="KW-0349">Heme</keyword>
<evidence type="ECO:0000256" key="4">
    <source>
        <dbReference type="ARBA" id="ARBA00022723"/>
    </source>
</evidence>
<evidence type="ECO:0000256" key="6">
    <source>
        <dbReference type="PIRSR" id="PIRSR602401-1"/>
    </source>
</evidence>
<dbReference type="Pfam" id="PF00067">
    <property type="entry name" value="p450"/>
    <property type="match status" value="1"/>
</dbReference>
<dbReference type="GO" id="GO:0016705">
    <property type="term" value="F:oxidoreductase activity, acting on paired donors, with incorporation or reduction of molecular oxygen"/>
    <property type="evidence" value="ECO:0007669"/>
    <property type="project" value="InterPro"/>
</dbReference>
<protein>
    <submittedName>
        <fullName evidence="8">Cytochrome P450</fullName>
    </submittedName>
</protein>
<comment type="similarity">
    <text evidence="2 7">Belongs to the cytochrome P450 family.</text>
</comment>
<dbReference type="InterPro" id="IPR002401">
    <property type="entry name" value="Cyt_P450_E_grp-I"/>
</dbReference>